<feature type="compositionally biased region" description="Basic residues" evidence="1">
    <location>
        <begin position="15"/>
        <end position="25"/>
    </location>
</feature>
<gene>
    <name evidence="2" type="ORF">TSPGSL018_25822</name>
</gene>
<evidence type="ECO:0000313" key="2">
    <source>
        <dbReference type="EMBL" id="JAC61589.1"/>
    </source>
</evidence>
<evidence type="ECO:0000256" key="1">
    <source>
        <dbReference type="SAM" id="MobiDB-lite"/>
    </source>
</evidence>
<name>A0A061QT06_9CHLO</name>
<dbReference type="AlphaFoldDB" id="A0A061QT06"/>
<accession>A0A061QT06</accession>
<proteinExistence type="predicted"/>
<feature type="compositionally biased region" description="Basic and acidic residues" evidence="1">
    <location>
        <begin position="56"/>
        <end position="79"/>
    </location>
</feature>
<feature type="region of interest" description="Disordered" evidence="1">
    <location>
        <begin position="1"/>
        <end position="96"/>
    </location>
</feature>
<feature type="region of interest" description="Disordered" evidence="1">
    <location>
        <begin position="117"/>
        <end position="187"/>
    </location>
</feature>
<organism evidence="2">
    <name type="scientific">Tetraselmis sp. GSL018</name>
    <dbReference type="NCBI Taxonomy" id="582737"/>
    <lineage>
        <taxon>Eukaryota</taxon>
        <taxon>Viridiplantae</taxon>
        <taxon>Chlorophyta</taxon>
        <taxon>core chlorophytes</taxon>
        <taxon>Chlorodendrophyceae</taxon>
        <taxon>Chlorodendrales</taxon>
        <taxon>Chlorodendraceae</taxon>
        <taxon>Tetraselmis</taxon>
    </lineage>
</organism>
<feature type="compositionally biased region" description="Basic and acidic residues" evidence="1">
    <location>
        <begin position="1"/>
        <end position="14"/>
    </location>
</feature>
<sequence>MGQEVLADKENLDPRKRRSISKSLKKLFSSKSNASGTTYETANSEEENAFGPENVKPAEKLVEVKVNELTPTRENEKTVPVDSTSPTTSAAEETIRMYGTPTYAAVVTPNIINEDDVEEVDHSRSDSEVLYEGSVDTKEYVFEDGTQKEQEGTDGNKPESVAESTTSEQPEPIGEEDFRSERKPSPRAGNVLGWLFPILNCGILKNCQPV</sequence>
<feature type="compositionally biased region" description="Polar residues" evidence="1">
    <location>
        <begin position="33"/>
        <end position="42"/>
    </location>
</feature>
<feature type="compositionally biased region" description="Basic and acidic residues" evidence="1">
    <location>
        <begin position="135"/>
        <end position="157"/>
    </location>
</feature>
<feature type="compositionally biased region" description="Low complexity" evidence="1">
    <location>
        <begin position="80"/>
        <end position="92"/>
    </location>
</feature>
<dbReference type="EMBL" id="GBEZ01025505">
    <property type="protein sequence ID" value="JAC61589.1"/>
    <property type="molecule type" value="Transcribed_RNA"/>
</dbReference>
<reference evidence="2" key="1">
    <citation type="submission" date="2014-05" db="EMBL/GenBank/DDBJ databases">
        <title>The transcriptome of the halophilic microalga Tetraselmis sp. GSL018 isolated from the Great Salt Lake, Utah.</title>
        <authorList>
            <person name="Jinkerson R.E."/>
            <person name="D'Adamo S."/>
            <person name="Posewitz M.C."/>
        </authorList>
    </citation>
    <scope>NUCLEOTIDE SEQUENCE</scope>
    <source>
        <strain evidence="2">GSL018</strain>
    </source>
</reference>
<protein>
    <submittedName>
        <fullName evidence="2">Uncharacterized protein</fullName>
    </submittedName>
</protein>